<feature type="domain" description="Fibronectin type-III" evidence="2">
    <location>
        <begin position="292"/>
        <end position="388"/>
    </location>
</feature>
<evidence type="ECO:0000259" key="2">
    <source>
        <dbReference type="PROSITE" id="PS50853"/>
    </source>
</evidence>
<dbReference type="Gene3D" id="2.60.40.10">
    <property type="entry name" value="Immunoglobulins"/>
    <property type="match status" value="5"/>
</dbReference>
<dbReference type="InterPro" id="IPR015919">
    <property type="entry name" value="Cadherin-like_sf"/>
</dbReference>
<dbReference type="InterPro" id="IPR050964">
    <property type="entry name" value="Striated_Muscle_Regulatory"/>
</dbReference>
<accession>A0A6J5YIQ6</accession>
<dbReference type="PANTHER" id="PTHR13817">
    <property type="entry name" value="TITIN"/>
    <property type="match status" value="1"/>
</dbReference>
<dbReference type="GO" id="GO:0016020">
    <property type="term" value="C:membrane"/>
    <property type="evidence" value="ECO:0007669"/>
    <property type="project" value="InterPro"/>
</dbReference>
<feature type="domain" description="Fibronectin type-III" evidence="2">
    <location>
        <begin position="389"/>
        <end position="481"/>
    </location>
</feature>
<name>A0A6J5YIQ6_9ZZZZ</name>
<dbReference type="CDD" id="cd00063">
    <property type="entry name" value="FN3"/>
    <property type="match status" value="4"/>
</dbReference>
<dbReference type="Pfam" id="PF00041">
    <property type="entry name" value="fn3"/>
    <property type="match status" value="2"/>
</dbReference>
<gene>
    <name evidence="3" type="ORF">UFOPK1392_02207</name>
</gene>
<evidence type="ECO:0000256" key="1">
    <source>
        <dbReference type="ARBA" id="ARBA00022737"/>
    </source>
</evidence>
<dbReference type="InterPro" id="IPR013783">
    <property type="entry name" value="Ig-like_fold"/>
</dbReference>
<dbReference type="EMBL" id="CAEMXZ010000147">
    <property type="protein sequence ID" value="CAB4324437.1"/>
    <property type="molecule type" value="Genomic_DNA"/>
</dbReference>
<reference evidence="3" key="1">
    <citation type="submission" date="2020-05" db="EMBL/GenBank/DDBJ databases">
        <authorList>
            <person name="Chiriac C."/>
            <person name="Salcher M."/>
            <person name="Ghai R."/>
            <person name="Kavagutti S V."/>
        </authorList>
    </citation>
    <scope>NUCLEOTIDE SEQUENCE</scope>
</reference>
<keyword evidence="1" id="KW-0677">Repeat</keyword>
<feature type="domain" description="Fibronectin type-III" evidence="2">
    <location>
        <begin position="490"/>
        <end position="588"/>
    </location>
</feature>
<dbReference type="PROSITE" id="PS50853">
    <property type="entry name" value="FN3"/>
    <property type="match status" value="4"/>
</dbReference>
<organism evidence="3">
    <name type="scientific">freshwater metagenome</name>
    <dbReference type="NCBI Taxonomy" id="449393"/>
    <lineage>
        <taxon>unclassified sequences</taxon>
        <taxon>metagenomes</taxon>
        <taxon>ecological metagenomes</taxon>
    </lineage>
</organism>
<proteinExistence type="predicted"/>
<dbReference type="InterPro" id="IPR003961">
    <property type="entry name" value="FN3_dom"/>
</dbReference>
<protein>
    <submittedName>
        <fullName evidence="3">Unannotated protein</fullName>
    </submittedName>
</protein>
<dbReference type="GO" id="GO:0005509">
    <property type="term" value="F:calcium ion binding"/>
    <property type="evidence" value="ECO:0007669"/>
    <property type="project" value="InterPro"/>
</dbReference>
<sequence length="849" mass="85494">MWSIDIASAVVTKLSYIPSNIAKVSVLPDGRLLVLDIGSGTAQNLYVLDANLANPTKIADGTTGSSSLGSVFTDARGNIFLASADASAAGVSGFIELQSTVPAAPTSVTATGSGSTGGPVTVSWTAPTDTGGSALTGSTVTASTGDATCTAGPSATSCTIGVAQGLSFGASVSYRVTATNADGTSVPSAWSSPLVEYNNPQAPPVYSAALHNTRQVYMTWGSPGGGSPASTGYVLRDPITGAYDVTWYTACWCPAVFGPFPAGHTYNFDFYATTAYGNSPATTVGPFNFAGAPTAPTGATAVPGDRSATVSWTPYPGVYPAITSYAVTASPGGATCSYTVVDEGTNSCVVTGLETGSTYTFSIVPTSSYSDGAAATTDAVEIAQTVPAAPTNVTGIAHDGYVDVYWDASNYDGGLAITGYWAQAYTSEGVLIDGAVCSTTGTACGITGLTNGVDYMFSVRATNDLGYSDYATLSSTYAPIPNVVPDAPTAVSAVVAADTSVVPSRGTAVVSWTAPVFDGGIPITGYWAQAYTSAGVLIDGAVCSTTALSCTISGIAQATAYKFSVRATNDVGYSEYAGLSSSVTTPGFTNAKSALVLRDVEATVSIATTGLPVGARKLKRSGAIPGGMTFVDNGDGTARISGSPTTSGKVTLTITGGDAPNQITQRLTLYVADSPSISLTGLIATRGKSTKIRITTSAGGYRSALEVTGLPSWATFTDKGNGTGEIVGVPDTAGTTSISVTALGYPVALGTVDATIVVNSAPSFTSGASTTMARGVLASFVIRTSGGYPTPSVLTVFSGSLQRGLIFVDNGDGTATISGTPTQLGRRTIKVRATAGSLYSQQAIRVIVE</sequence>
<dbReference type="SMART" id="SM00060">
    <property type="entry name" value="FN3"/>
    <property type="match status" value="5"/>
</dbReference>
<feature type="domain" description="Fibronectin type-III" evidence="2">
    <location>
        <begin position="104"/>
        <end position="198"/>
    </location>
</feature>
<dbReference type="SUPFAM" id="SSF49265">
    <property type="entry name" value="Fibronectin type III"/>
    <property type="match status" value="3"/>
</dbReference>
<dbReference type="AlphaFoldDB" id="A0A6J5YIQ6"/>
<evidence type="ECO:0000313" key="3">
    <source>
        <dbReference type="EMBL" id="CAB4324437.1"/>
    </source>
</evidence>
<dbReference type="PANTHER" id="PTHR13817:SF73">
    <property type="entry name" value="FIBRONECTIN TYPE-III DOMAIN-CONTAINING PROTEIN"/>
    <property type="match status" value="1"/>
</dbReference>
<dbReference type="SUPFAM" id="SSF49313">
    <property type="entry name" value="Cadherin-like"/>
    <property type="match status" value="1"/>
</dbReference>
<dbReference type="InterPro" id="IPR036116">
    <property type="entry name" value="FN3_sf"/>
</dbReference>